<gene>
    <name evidence="7" type="ORF">COU08_02190</name>
</gene>
<dbReference type="GO" id="GO:0006298">
    <property type="term" value="P:mismatch repair"/>
    <property type="evidence" value="ECO:0007669"/>
    <property type="project" value="InterPro"/>
</dbReference>
<dbReference type="NCBIfam" id="TIGR00632">
    <property type="entry name" value="vsr"/>
    <property type="match status" value="1"/>
</dbReference>
<name>A0A2M6WIB2_9BACT</name>
<keyword evidence="3" id="KW-0227">DNA damage</keyword>
<dbReference type="GO" id="GO:0004519">
    <property type="term" value="F:endonuclease activity"/>
    <property type="evidence" value="ECO:0007669"/>
    <property type="project" value="UniProtKB-KW"/>
</dbReference>
<evidence type="ECO:0000256" key="2">
    <source>
        <dbReference type="ARBA" id="ARBA00022759"/>
    </source>
</evidence>
<evidence type="ECO:0000256" key="3">
    <source>
        <dbReference type="ARBA" id="ARBA00022763"/>
    </source>
</evidence>
<keyword evidence="5" id="KW-0234">DNA repair</keyword>
<dbReference type="Proteomes" id="UP000228635">
    <property type="component" value="Unassembled WGS sequence"/>
</dbReference>
<evidence type="ECO:0000256" key="1">
    <source>
        <dbReference type="ARBA" id="ARBA00022722"/>
    </source>
</evidence>
<evidence type="ECO:0000256" key="4">
    <source>
        <dbReference type="ARBA" id="ARBA00022801"/>
    </source>
</evidence>
<keyword evidence="1" id="KW-0540">Nuclease</keyword>
<evidence type="ECO:0000256" key="5">
    <source>
        <dbReference type="ARBA" id="ARBA00023204"/>
    </source>
</evidence>
<sequence>MDRFTPKKRSEIMSKIRPKNTKAERLIFRELRRSGIYFQKHYKRALGHPDIALPRKKRVVFIDGDFWHGRDFSVLRKRLPKKYWVPKIERNIKRDKTNRAKLRKAGWKILRIWESDALKNLANAAGRIESLLKE</sequence>
<dbReference type="SUPFAM" id="SSF52980">
    <property type="entry name" value="Restriction endonuclease-like"/>
    <property type="match status" value="1"/>
</dbReference>
<keyword evidence="4" id="KW-0378">Hydrolase</keyword>
<dbReference type="AlphaFoldDB" id="A0A2M6WIB2"/>
<evidence type="ECO:0000256" key="6">
    <source>
        <dbReference type="ARBA" id="ARBA00029466"/>
    </source>
</evidence>
<dbReference type="CDD" id="cd00221">
    <property type="entry name" value="Vsr"/>
    <property type="match status" value="1"/>
</dbReference>
<dbReference type="EMBL" id="PFBA01000019">
    <property type="protein sequence ID" value="PIT92496.1"/>
    <property type="molecule type" value="Genomic_DNA"/>
</dbReference>
<keyword evidence="2 7" id="KW-0255">Endonuclease</keyword>
<organism evidence="7 8">
    <name type="scientific">Candidatus Harrisonbacteria bacterium CG10_big_fil_rev_8_21_14_0_10_42_17</name>
    <dbReference type="NCBI Taxonomy" id="1974584"/>
    <lineage>
        <taxon>Bacteria</taxon>
        <taxon>Candidatus Harrisoniibacteriota</taxon>
    </lineage>
</organism>
<evidence type="ECO:0000313" key="8">
    <source>
        <dbReference type="Proteomes" id="UP000228635"/>
    </source>
</evidence>
<comment type="caution">
    <text evidence="7">The sequence shown here is derived from an EMBL/GenBank/DDBJ whole genome shotgun (WGS) entry which is preliminary data.</text>
</comment>
<dbReference type="Gene3D" id="3.40.960.10">
    <property type="entry name" value="VSR Endonuclease"/>
    <property type="match status" value="1"/>
</dbReference>
<dbReference type="InterPro" id="IPR004603">
    <property type="entry name" value="DNA_mismatch_endonuc_vsr"/>
</dbReference>
<reference evidence="8" key="1">
    <citation type="submission" date="2017-09" db="EMBL/GenBank/DDBJ databases">
        <title>Depth-based differentiation of microbial function through sediment-hosted aquifers and enrichment of novel symbionts in the deep terrestrial subsurface.</title>
        <authorList>
            <person name="Probst A.J."/>
            <person name="Ladd B."/>
            <person name="Jarett J.K."/>
            <person name="Geller-Mcgrath D.E."/>
            <person name="Sieber C.M.K."/>
            <person name="Emerson J.B."/>
            <person name="Anantharaman K."/>
            <person name="Thomas B.C."/>
            <person name="Malmstrom R."/>
            <person name="Stieglmeier M."/>
            <person name="Klingl A."/>
            <person name="Woyke T."/>
            <person name="Ryan C.M."/>
            <person name="Banfield J.F."/>
        </authorList>
    </citation>
    <scope>NUCLEOTIDE SEQUENCE [LARGE SCALE GENOMIC DNA]</scope>
</reference>
<dbReference type="GO" id="GO:0016787">
    <property type="term" value="F:hydrolase activity"/>
    <property type="evidence" value="ECO:0007669"/>
    <property type="project" value="UniProtKB-KW"/>
</dbReference>
<comment type="similarity">
    <text evidence="6">Belongs to the Vsr family.</text>
</comment>
<dbReference type="InterPro" id="IPR011335">
    <property type="entry name" value="Restrct_endonuc-II-like"/>
</dbReference>
<proteinExistence type="inferred from homology"/>
<protein>
    <submittedName>
        <fullName evidence="7">Very short patch repair endonuclease</fullName>
    </submittedName>
</protein>
<evidence type="ECO:0000313" key="7">
    <source>
        <dbReference type="EMBL" id="PIT92496.1"/>
    </source>
</evidence>
<accession>A0A2M6WIB2</accession>
<dbReference type="Pfam" id="PF03852">
    <property type="entry name" value="Vsr"/>
    <property type="match status" value="1"/>
</dbReference>